<sequence length="1260" mass="139396">MASKLPDYMIVPWTPPPRPRYVFTGANIIDPVQGRILGNATIHLHDGIVKSVNGDPAEWSDDPSVVIMDLAGKYVCPGLIDCHVHLAAVPGKNGLEELKKMNPSASLLRQPQVCKSMLERGFTTVRDCGGALAPLKQAIEDYVHPGPRLFISGRALSQTGGHGDFREQLDEHECCGGATQGIGRVIDGVPDCLKYTREELRQGADFIKIMGGGGVASPTDKVEHIQFSDEEIKAIVTVASNAGTYVTSHSYTPQAIQQAVNQGVLGIEHGNLIDKETAELMAAKGAFLTPTLVIYATTAKFEHFLPPASARKNREVLEKGLQAIKIASEAGVTVCFGTDLLGELHFAQSREFGLRSQVQSSLEVLRSATINAARMLRQDKFLGQVAAGFAADLLILNANPLDDITVLDTPEKHVYGLSCTFEPVRKDPTNKLREDGSGMHRSAVWDEVAMDVFRRFQLKFPDISLSSEQFSAISTLFGEAIKEKELFLFLESDRSIKQVPIALEQDPRPRVAVELRESDSVVENLPSASHASFLAAVSETIPPVHSKDQDVCNILGAPQADPFGHMLTYYTQGPLNMSSLVHEELSYLIQDIIDQLPSREVAEALVAVFYKFLGANWYYFDKKRFRYLLAELYADRLAAQKLHCTNICQVLLVLALASTFRHLVEPVQLVDADPDIPGSRLFFYATRLMPRVIAANSVESVICSLLASLYLLATDEIEHHHIYLGLALNQAVGLSMHRAVVDSEETPEAREIKVRVFWTVYCIERLTSGVTGLPTMLQVKDISAPLPQKQQDLDADNSQDVDRLIAITKLTMGMDEIINSGPIDKNASTYEWAFSKMASLKPPVPASVLESQAPSFRADVHQQILYNMLWIHLGRGATLRLVRQSLQPASASRAMDTQETYLRSQTLVEQCKDAATTIISWITQLHHRNLLAKFSFTDFHTCSSAIIVLLLYSVLDSTHDSSPITQGINALQFMAGGSRLAMNALQLIERLQEAVHKSMGVSTSGSAIGQPSFSEIQLSQDFGQNGMNNVAGNISSGPSYDSESAVVTVDPTLFPDLEPWLLEYSDQYLTLFGFNGFMLKAGQLESMPNNDSNESATVSQTITQKILDVSPTSKGGVEWKIIDHKTETRDDVEIVTVEPTIQGPYVLLRVQFKKPDSRHTLVHWFAERDIHLKNEQKLLSYWEKQGGRQNAVELPSDVVHLLRITKEKDVKKDEGYGTKKYLVQFVGCPESEAKWWWASGVKETYIELVQEWAHRASVSN</sequence>
<reference evidence="3" key="2">
    <citation type="submission" date="2020-05" db="EMBL/GenBank/DDBJ databases">
        <authorList>
            <person name="Kim H.-S."/>
            <person name="Proctor R.H."/>
            <person name="Brown D.W."/>
        </authorList>
    </citation>
    <scope>NUCLEOTIDE SEQUENCE</scope>
    <source>
        <strain evidence="3">NRRL 45417</strain>
    </source>
</reference>
<feature type="domain" description="Xylanolytic transcriptional activator regulatory" evidence="2">
    <location>
        <begin position="720"/>
        <end position="793"/>
    </location>
</feature>
<dbReference type="PANTHER" id="PTHR43135">
    <property type="entry name" value="ALPHA-D-RIBOSE 1-METHYLPHOSPHONATE 5-TRIPHOSPHATE DIPHOSPHATASE"/>
    <property type="match status" value="1"/>
</dbReference>
<dbReference type="GO" id="GO:0006351">
    <property type="term" value="P:DNA-templated transcription"/>
    <property type="evidence" value="ECO:0007669"/>
    <property type="project" value="InterPro"/>
</dbReference>
<evidence type="ECO:0000256" key="1">
    <source>
        <dbReference type="ARBA" id="ARBA00023242"/>
    </source>
</evidence>
<dbReference type="OrthoDB" id="5034561at2759"/>
<dbReference type="SUPFAM" id="SSF51338">
    <property type="entry name" value="Composite domain of metallo-dependent hydrolases"/>
    <property type="match status" value="1"/>
</dbReference>
<evidence type="ECO:0000313" key="3">
    <source>
        <dbReference type="EMBL" id="KAF4947678.1"/>
    </source>
</evidence>
<accession>A0A8H4SY16</accession>
<dbReference type="Proteomes" id="UP000604273">
    <property type="component" value="Unassembled WGS sequence"/>
</dbReference>
<dbReference type="Gene3D" id="2.30.40.10">
    <property type="entry name" value="Urease, subunit C, domain 1"/>
    <property type="match status" value="1"/>
</dbReference>
<keyword evidence="4" id="KW-1185">Reference proteome</keyword>
<dbReference type="InterPro" id="IPR032466">
    <property type="entry name" value="Metal_Hydrolase"/>
</dbReference>
<evidence type="ECO:0000259" key="2">
    <source>
        <dbReference type="SMART" id="SM00906"/>
    </source>
</evidence>
<comment type="caution">
    <text evidence="3">The sequence shown here is derived from an EMBL/GenBank/DDBJ whole genome shotgun (WGS) entry which is preliminary data.</text>
</comment>
<dbReference type="InterPro" id="IPR006680">
    <property type="entry name" value="Amidohydro-rel"/>
</dbReference>
<dbReference type="SUPFAM" id="SSF51556">
    <property type="entry name" value="Metallo-dependent hydrolases"/>
    <property type="match status" value="1"/>
</dbReference>
<dbReference type="GO" id="GO:0016810">
    <property type="term" value="F:hydrolase activity, acting on carbon-nitrogen (but not peptide) bonds"/>
    <property type="evidence" value="ECO:0007669"/>
    <property type="project" value="InterPro"/>
</dbReference>
<proteinExistence type="predicted"/>
<dbReference type="InterPro" id="IPR057744">
    <property type="entry name" value="OTAase-like"/>
</dbReference>
<dbReference type="AlphaFoldDB" id="A0A8H4SY16"/>
<dbReference type="InterPro" id="IPR011059">
    <property type="entry name" value="Metal-dep_hydrolase_composite"/>
</dbReference>
<dbReference type="PANTHER" id="PTHR43135:SF3">
    <property type="entry name" value="ALPHA-D-RIBOSE 1-METHYLPHOSPHONATE 5-TRIPHOSPHATE DIPHOSPHATASE"/>
    <property type="match status" value="1"/>
</dbReference>
<dbReference type="Gene3D" id="3.20.20.140">
    <property type="entry name" value="Metal-dependent hydrolases"/>
    <property type="match status" value="1"/>
</dbReference>
<gene>
    <name evidence="3" type="ORF">FGADI_10249</name>
</gene>
<dbReference type="GO" id="GO:0003677">
    <property type="term" value="F:DNA binding"/>
    <property type="evidence" value="ECO:0007669"/>
    <property type="project" value="InterPro"/>
</dbReference>
<name>A0A8H4SY16_9HYPO</name>
<dbReference type="GO" id="GO:0008270">
    <property type="term" value="F:zinc ion binding"/>
    <property type="evidence" value="ECO:0007669"/>
    <property type="project" value="InterPro"/>
</dbReference>
<reference evidence="3" key="1">
    <citation type="journal article" date="2020" name="BMC Genomics">
        <title>Correction to: Identification and distribution of gene clusters required for synthesis of sphingolipid metabolism inhibitors in diverse species of the filamentous fungus Fusarium.</title>
        <authorList>
            <person name="Kim H.S."/>
            <person name="Lohmar J.M."/>
            <person name="Busman M."/>
            <person name="Brown D.W."/>
            <person name="Naumann T.A."/>
            <person name="Divon H.H."/>
            <person name="Lysoe E."/>
            <person name="Uhlig S."/>
            <person name="Proctor R.H."/>
        </authorList>
    </citation>
    <scope>NUCLEOTIDE SEQUENCE</scope>
    <source>
        <strain evidence="3">NRRL 45417</strain>
    </source>
</reference>
<dbReference type="CDD" id="cd01299">
    <property type="entry name" value="Met_dep_hydrolase_A"/>
    <property type="match status" value="1"/>
</dbReference>
<dbReference type="EMBL" id="JABFAI010000281">
    <property type="protein sequence ID" value="KAF4947678.1"/>
    <property type="molecule type" value="Genomic_DNA"/>
</dbReference>
<keyword evidence="1" id="KW-0539">Nucleus</keyword>
<dbReference type="Pfam" id="PF04082">
    <property type="entry name" value="Fungal_trans"/>
    <property type="match status" value="1"/>
</dbReference>
<protein>
    <recommendedName>
        <fullName evidence="2">Xylanolytic transcriptional activator regulatory domain-containing protein</fullName>
    </recommendedName>
</protein>
<dbReference type="InterPro" id="IPR007219">
    <property type="entry name" value="XnlR_reg_dom"/>
</dbReference>
<evidence type="ECO:0000313" key="4">
    <source>
        <dbReference type="Proteomes" id="UP000604273"/>
    </source>
</evidence>
<organism evidence="3 4">
    <name type="scientific">Fusarium gaditjirri</name>
    <dbReference type="NCBI Taxonomy" id="282569"/>
    <lineage>
        <taxon>Eukaryota</taxon>
        <taxon>Fungi</taxon>
        <taxon>Dikarya</taxon>
        <taxon>Ascomycota</taxon>
        <taxon>Pezizomycotina</taxon>
        <taxon>Sordariomycetes</taxon>
        <taxon>Hypocreomycetidae</taxon>
        <taxon>Hypocreales</taxon>
        <taxon>Nectriaceae</taxon>
        <taxon>Fusarium</taxon>
        <taxon>Fusarium nisikadoi species complex</taxon>
    </lineage>
</organism>
<dbReference type="SMART" id="SM00906">
    <property type="entry name" value="Fungal_trans"/>
    <property type="match status" value="1"/>
</dbReference>
<dbReference type="CDD" id="cd12148">
    <property type="entry name" value="fungal_TF_MHR"/>
    <property type="match status" value="1"/>
</dbReference>
<dbReference type="Pfam" id="PF01979">
    <property type="entry name" value="Amidohydro_1"/>
    <property type="match status" value="1"/>
</dbReference>
<dbReference type="InterPro" id="IPR051781">
    <property type="entry name" value="Metallo-dep_Hydrolase"/>
</dbReference>